<dbReference type="Proteomes" id="UP000032721">
    <property type="component" value="Chromosome"/>
</dbReference>
<dbReference type="EMBL" id="FO704550">
    <property type="protein sequence ID" value="CDG17775.1"/>
    <property type="molecule type" value="Genomic_DNA"/>
</dbReference>
<organism evidence="1 2">
    <name type="scientific">Xenorhabdus doucetiae</name>
    <dbReference type="NCBI Taxonomy" id="351671"/>
    <lineage>
        <taxon>Bacteria</taxon>
        <taxon>Pseudomonadati</taxon>
        <taxon>Pseudomonadota</taxon>
        <taxon>Gammaproteobacteria</taxon>
        <taxon>Enterobacterales</taxon>
        <taxon>Morganellaceae</taxon>
        <taxon>Xenorhabdus</taxon>
    </lineage>
</organism>
<protein>
    <submittedName>
        <fullName evidence="1">Uncharacterized protein</fullName>
    </submittedName>
</protein>
<dbReference type="HOGENOM" id="CLU_2014363_0_0_6"/>
<reference evidence="1 2" key="1">
    <citation type="submission" date="2013-07" db="EMBL/GenBank/DDBJ databases">
        <authorList>
            <person name="Genoscope - CEA"/>
        </authorList>
    </citation>
    <scope>NUCLEOTIDE SEQUENCE [LARGE SCALE GENOMIC DNA]</scope>
    <source>
        <strain evidence="2">FRM16 / DSM 17909</strain>
    </source>
</reference>
<dbReference type="KEGG" id="xdo:XDD1_2076"/>
<name>A0A068QVB7_9GAMM</name>
<evidence type="ECO:0000313" key="1">
    <source>
        <dbReference type="EMBL" id="CDG17775.1"/>
    </source>
</evidence>
<dbReference type="STRING" id="351671.XDD1_2076"/>
<gene>
    <name evidence="1" type="ORF">XDD1_2076</name>
</gene>
<dbReference type="AlphaFoldDB" id="A0A068QVB7"/>
<accession>A0A068QVB7</accession>
<sequence length="123" mass="13999">MPLARLCARCNLKSGNPLVLRRRQKRLTVGSLTFAILARVAILEWMAVCGEARMTCATFFSDLLKTSRLFWSRSSVFIRRSSTSVLTISLTGGNLCHFYENILLVIERGQWQQPDNLGFFIKI</sequence>
<proteinExistence type="predicted"/>
<evidence type="ECO:0000313" key="2">
    <source>
        <dbReference type="Proteomes" id="UP000032721"/>
    </source>
</evidence>